<dbReference type="AlphaFoldDB" id="M0INC4"/>
<accession>M0INC4</accession>
<comment type="caution">
    <text evidence="2">The sequence shown here is derived from an EMBL/GenBank/DDBJ whole genome shotgun (WGS) entry which is preliminary data.</text>
</comment>
<dbReference type="Proteomes" id="UP000011550">
    <property type="component" value="Unassembled WGS sequence"/>
</dbReference>
<feature type="transmembrane region" description="Helical" evidence="1">
    <location>
        <begin position="81"/>
        <end position="105"/>
    </location>
</feature>
<proteinExistence type="predicted"/>
<organism evidence="2 3">
    <name type="scientific">Haloferax mucosum ATCC BAA-1512</name>
    <dbReference type="NCBI Taxonomy" id="662479"/>
    <lineage>
        <taxon>Archaea</taxon>
        <taxon>Methanobacteriati</taxon>
        <taxon>Methanobacteriota</taxon>
        <taxon>Stenosarchaea group</taxon>
        <taxon>Halobacteria</taxon>
        <taxon>Halobacteriales</taxon>
        <taxon>Haloferacaceae</taxon>
        <taxon>Haloferax</taxon>
    </lineage>
</organism>
<feature type="transmembrane region" description="Helical" evidence="1">
    <location>
        <begin position="46"/>
        <end position="69"/>
    </location>
</feature>
<dbReference type="STRING" id="662479.C440_04283"/>
<dbReference type="RefSeq" id="WP_008318569.1">
    <property type="nucleotide sequence ID" value="NZ_AOLN01000006.1"/>
</dbReference>
<dbReference type="PATRIC" id="fig|662479.7.peg.882"/>
<sequence length="136" mass="14331">MDEPDTVVEAIVSVVGDVGNYLQAFVLLVVLCWFGLAPVFEPTGWHGLPVTLTTAAVGVAFVVSVPFGIADCSTGRLTTFALTSFFTLCWLGMFLCLLLVAFGGIPTDSTLTAMVASFVVVSYGVAFIDTYVSSLC</sequence>
<feature type="transmembrane region" description="Helical" evidence="1">
    <location>
        <begin position="21"/>
        <end position="40"/>
    </location>
</feature>
<evidence type="ECO:0000256" key="1">
    <source>
        <dbReference type="SAM" id="Phobius"/>
    </source>
</evidence>
<evidence type="ECO:0000313" key="3">
    <source>
        <dbReference type="Proteomes" id="UP000011550"/>
    </source>
</evidence>
<gene>
    <name evidence="2" type="ORF">C440_04283</name>
</gene>
<keyword evidence="1" id="KW-0812">Transmembrane</keyword>
<feature type="transmembrane region" description="Helical" evidence="1">
    <location>
        <begin position="111"/>
        <end position="132"/>
    </location>
</feature>
<protein>
    <submittedName>
        <fullName evidence="2">Uncharacterized protein</fullName>
    </submittedName>
</protein>
<keyword evidence="1" id="KW-1133">Transmembrane helix</keyword>
<dbReference type="EMBL" id="AOLN01000006">
    <property type="protein sequence ID" value="ELZ96964.1"/>
    <property type="molecule type" value="Genomic_DNA"/>
</dbReference>
<evidence type="ECO:0000313" key="2">
    <source>
        <dbReference type="EMBL" id="ELZ96964.1"/>
    </source>
</evidence>
<keyword evidence="3" id="KW-1185">Reference proteome</keyword>
<reference evidence="2 3" key="1">
    <citation type="journal article" date="2014" name="PLoS Genet.">
        <title>Phylogenetically driven sequencing of extremely halophilic archaea reveals strategies for static and dynamic osmo-response.</title>
        <authorList>
            <person name="Becker E.A."/>
            <person name="Seitzer P.M."/>
            <person name="Tritt A."/>
            <person name="Larsen D."/>
            <person name="Krusor M."/>
            <person name="Yao A.I."/>
            <person name="Wu D."/>
            <person name="Madern D."/>
            <person name="Eisen J.A."/>
            <person name="Darling A.E."/>
            <person name="Facciotti M.T."/>
        </authorList>
    </citation>
    <scope>NUCLEOTIDE SEQUENCE [LARGE SCALE GENOMIC DNA]</scope>
    <source>
        <strain evidence="2 3">ATCC BAA-1512</strain>
    </source>
</reference>
<name>M0INC4_9EURY</name>
<keyword evidence="1" id="KW-0472">Membrane</keyword>